<proteinExistence type="predicted"/>
<reference evidence="2" key="1">
    <citation type="submission" date="2023-10" db="EMBL/GenBank/DDBJ databases">
        <title>Genome assembly of Pristionchus species.</title>
        <authorList>
            <person name="Yoshida K."/>
            <person name="Sommer R.J."/>
        </authorList>
    </citation>
    <scope>NUCLEOTIDE SEQUENCE</scope>
    <source>
        <strain evidence="2">RS0144</strain>
    </source>
</reference>
<sequence length="167" mass="18258">QDPKAEQVRRDNLVAAGTVYILFTFVAHALHAALRVKVREHEPLLPDVEGIDKRTALGLSAIVVVLGAMLSIGCYYTLASRPLGVSKHFLLMLTAALFLLFTHLLDVIRAFTTADSVRNRGSDGGLLLGPAHSSLLFRHFGRCQSTLLSLLLYDNSQHNKFGGYTGE</sequence>
<organism evidence="2 3">
    <name type="scientific">Pristionchus entomophagus</name>
    <dbReference type="NCBI Taxonomy" id="358040"/>
    <lineage>
        <taxon>Eukaryota</taxon>
        <taxon>Metazoa</taxon>
        <taxon>Ecdysozoa</taxon>
        <taxon>Nematoda</taxon>
        <taxon>Chromadorea</taxon>
        <taxon>Rhabditida</taxon>
        <taxon>Rhabditina</taxon>
        <taxon>Diplogasteromorpha</taxon>
        <taxon>Diplogasteroidea</taxon>
        <taxon>Neodiplogasteridae</taxon>
        <taxon>Pristionchus</taxon>
    </lineage>
</organism>
<feature type="non-terminal residue" evidence="2">
    <location>
        <position position="1"/>
    </location>
</feature>
<dbReference type="AlphaFoldDB" id="A0AAV5TS69"/>
<evidence type="ECO:0000256" key="1">
    <source>
        <dbReference type="SAM" id="Phobius"/>
    </source>
</evidence>
<evidence type="ECO:0000313" key="3">
    <source>
        <dbReference type="Proteomes" id="UP001432027"/>
    </source>
</evidence>
<gene>
    <name evidence="2" type="ORF">PENTCL1PPCAC_19336</name>
</gene>
<evidence type="ECO:0000313" key="2">
    <source>
        <dbReference type="EMBL" id="GMS97161.1"/>
    </source>
</evidence>
<feature type="transmembrane region" description="Helical" evidence="1">
    <location>
        <begin position="90"/>
        <end position="111"/>
    </location>
</feature>
<keyword evidence="1" id="KW-1133">Transmembrane helix</keyword>
<keyword evidence="1" id="KW-0812">Transmembrane</keyword>
<keyword evidence="3" id="KW-1185">Reference proteome</keyword>
<name>A0AAV5TS69_9BILA</name>
<feature type="transmembrane region" description="Helical" evidence="1">
    <location>
        <begin position="13"/>
        <end position="34"/>
    </location>
</feature>
<dbReference type="EMBL" id="BTSX01000004">
    <property type="protein sequence ID" value="GMS97161.1"/>
    <property type="molecule type" value="Genomic_DNA"/>
</dbReference>
<accession>A0AAV5TS69</accession>
<keyword evidence="1" id="KW-0472">Membrane</keyword>
<dbReference type="Proteomes" id="UP001432027">
    <property type="component" value="Unassembled WGS sequence"/>
</dbReference>
<comment type="caution">
    <text evidence="2">The sequence shown here is derived from an EMBL/GenBank/DDBJ whole genome shotgun (WGS) entry which is preliminary data.</text>
</comment>
<feature type="transmembrane region" description="Helical" evidence="1">
    <location>
        <begin position="55"/>
        <end position="78"/>
    </location>
</feature>
<protein>
    <submittedName>
        <fullName evidence="2">Uncharacterized protein</fullName>
    </submittedName>
</protein>